<dbReference type="EMBL" id="CABFNP030001195">
    <property type="protein sequence ID" value="CAI6092034.1"/>
    <property type="molecule type" value="Genomic_DNA"/>
</dbReference>
<evidence type="ECO:0000313" key="1">
    <source>
        <dbReference type="EMBL" id="CAI6092034.1"/>
    </source>
</evidence>
<dbReference type="Proteomes" id="UP001160390">
    <property type="component" value="Unassembled WGS sequence"/>
</dbReference>
<dbReference type="AlphaFoldDB" id="A0AA35M895"/>
<name>A0AA35M895_9HYPO</name>
<protein>
    <recommendedName>
        <fullName evidence="3">F-box domain-containing protein</fullName>
    </recommendedName>
</protein>
<evidence type="ECO:0000313" key="2">
    <source>
        <dbReference type="Proteomes" id="UP001160390"/>
    </source>
</evidence>
<comment type="caution">
    <text evidence="1">The sequence shown here is derived from an EMBL/GenBank/DDBJ whole genome shotgun (WGS) entry which is preliminary data.</text>
</comment>
<sequence length="240" mass="28731">MSTWDYLPPEIRAMILAELERHPQKGAYAAVSKEWQAVIEKRTFRRLKLKEICLDKFDRLIQHRRGLVRHVCLDIELKKYTCRCCERWERETWARHNNKLATLTLYKLFSILSTWEPTREGLTLELNAYSPSDKEHWFKTFYHGTLEEDKLLDSGLPVDTNEIDDPKYGWVKGRQVSSPPNDAIRRIFALLEINFHDQLPQVAVVTKFLLRRQCRRQWTPPTLQRIWEKLPRLEEIIYEP</sequence>
<reference evidence="1" key="1">
    <citation type="submission" date="2023-01" db="EMBL/GenBank/DDBJ databases">
        <authorList>
            <person name="Piombo E."/>
        </authorList>
    </citation>
    <scope>NUCLEOTIDE SEQUENCE</scope>
</reference>
<accession>A0AA35M895</accession>
<keyword evidence="2" id="KW-1185">Reference proteome</keyword>
<proteinExistence type="predicted"/>
<organism evidence="1 2">
    <name type="scientific">Clonostachys chloroleuca</name>
    <dbReference type="NCBI Taxonomy" id="1926264"/>
    <lineage>
        <taxon>Eukaryota</taxon>
        <taxon>Fungi</taxon>
        <taxon>Dikarya</taxon>
        <taxon>Ascomycota</taxon>
        <taxon>Pezizomycotina</taxon>
        <taxon>Sordariomycetes</taxon>
        <taxon>Hypocreomycetidae</taxon>
        <taxon>Hypocreales</taxon>
        <taxon>Bionectriaceae</taxon>
        <taxon>Clonostachys</taxon>
    </lineage>
</organism>
<evidence type="ECO:0008006" key="3">
    <source>
        <dbReference type="Google" id="ProtNLM"/>
    </source>
</evidence>
<gene>
    <name evidence="1" type="ORF">CCHLO57077_00006225</name>
</gene>